<name>A0A183BJI7_GLOPA</name>
<dbReference type="GO" id="GO:0016020">
    <property type="term" value="C:membrane"/>
    <property type="evidence" value="ECO:0007669"/>
    <property type="project" value="UniProtKB-SubCell"/>
</dbReference>
<evidence type="ECO:0000256" key="3">
    <source>
        <dbReference type="ARBA" id="ARBA00022989"/>
    </source>
</evidence>
<keyword evidence="7" id="KW-1185">Reference proteome</keyword>
<dbReference type="GO" id="GO:0008519">
    <property type="term" value="F:ammonium channel activity"/>
    <property type="evidence" value="ECO:0007669"/>
    <property type="project" value="InterPro"/>
</dbReference>
<dbReference type="InterPro" id="IPR024041">
    <property type="entry name" value="NH4_transpt_AmtB-like_dom"/>
</dbReference>
<accession>A0A183BJI7</accession>
<comment type="subcellular location">
    <subcellularLocation>
        <location evidence="1">Membrane</location>
        <topology evidence="1">Multi-pass membrane protein</topology>
    </subcellularLocation>
</comment>
<evidence type="ECO:0000259" key="6">
    <source>
        <dbReference type="Pfam" id="PF00909"/>
    </source>
</evidence>
<protein>
    <submittedName>
        <fullName evidence="8">Ammonium_transp domain-containing protein</fullName>
    </submittedName>
</protein>
<feature type="domain" description="Ammonium transporter AmtB-like" evidence="6">
    <location>
        <begin position="1"/>
        <end position="88"/>
    </location>
</feature>
<dbReference type="Pfam" id="PF00909">
    <property type="entry name" value="Ammonium_transp"/>
    <property type="match status" value="1"/>
</dbReference>
<evidence type="ECO:0000256" key="5">
    <source>
        <dbReference type="SAM" id="Phobius"/>
    </source>
</evidence>
<evidence type="ECO:0000313" key="8">
    <source>
        <dbReference type="WBParaSite" id="GPLIN_000076600"/>
    </source>
</evidence>
<feature type="transmembrane region" description="Helical" evidence="5">
    <location>
        <begin position="37"/>
        <end position="61"/>
    </location>
</feature>
<keyword evidence="3 5" id="KW-1133">Transmembrane helix</keyword>
<evidence type="ECO:0000313" key="7">
    <source>
        <dbReference type="Proteomes" id="UP000050741"/>
    </source>
</evidence>
<evidence type="ECO:0000256" key="4">
    <source>
        <dbReference type="ARBA" id="ARBA00023136"/>
    </source>
</evidence>
<proteinExistence type="predicted"/>
<dbReference type="AlphaFoldDB" id="A0A183BJI7"/>
<keyword evidence="4 5" id="KW-0472">Membrane</keyword>
<sequence>MLSVGIFSQEDPFLSSLNMPVTGGKNGLIYSGSFDLLLVQALCVVCIFVFSLVVTFVSLATMNKFPWGLRMTKYEEQLGADLIEHGLAGHNIAKYSIEKKLNVRNAYSVVKFVAKWKRKTRLSRERRLAEEAAARGESVAMAPDGQRPN</sequence>
<dbReference type="Gene3D" id="1.10.3430.10">
    <property type="entry name" value="Ammonium transporter AmtB like domains"/>
    <property type="match status" value="1"/>
</dbReference>
<dbReference type="InterPro" id="IPR029020">
    <property type="entry name" value="Ammonium/urea_transptr"/>
</dbReference>
<dbReference type="WBParaSite" id="GPLIN_000076600">
    <property type="protein sequence ID" value="GPLIN_000076600"/>
    <property type="gene ID" value="GPLIN_000076600"/>
</dbReference>
<reference evidence="8" key="3">
    <citation type="submission" date="2016-06" db="UniProtKB">
        <authorList>
            <consortium name="WormBaseParasite"/>
        </authorList>
    </citation>
    <scope>IDENTIFICATION</scope>
</reference>
<dbReference type="Proteomes" id="UP000050741">
    <property type="component" value="Unassembled WGS sequence"/>
</dbReference>
<keyword evidence="2 5" id="KW-0812">Transmembrane</keyword>
<reference evidence="7" key="1">
    <citation type="submission" date="2013-12" db="EMBL/GenBank/DDBJ databases">
        <authorList>
            <person name="Aslett M."/>
        </authorList>
    </citation>
    <scope>NUCLEOTIDE SEQUENCE [LARGE SCALE GENOMIC DNA]</scope>
    <source>
        <strain evidence="7">Lindley</strain>
    </source>
</reference>
<reference evidence="7" key="2">
    <citation type="submission" date="2014-05" db="EMBL/GenBank/DDBJ databases">
        <title>The genome and life-stage specific transcriptomes of Globodera pallida elucidate key aspects of plant parasitism by a cyst nematode.</title>
        <authorList>
            <person name="Cotton J.A."/>
            <person name="Lilley C.J."/>
            <person name="Jones L.M."/>
            <person name="Kikuchi T."/>
            <person name="Reid A.J."/>
            <person name="Thorpe P."/>
            <person name="Tsai I.J."/>
            <person name="Beasley H."/>
            <person name="Blok V."/>
            <person name="Cock P.J.A."/>
            <person name="Van den Akker S.E."/>
            <person name="Holroyd N."/>
            <person name="Hunt M."/>
            <person name="Mantelin S."/>
            <person name="Naghra H."/>
            <person name="Pain A."/>
            <person name="Palomares-Rius J.E."/>
            <person name="Zarowiecki M."/>
            <person name="Berriman M."/>
            <person name="Jones J.T."/>
            <person name="Urwin P.E."/>
        </authorList>
    </citation>
    <scope>NUCLEOTIDE SEQUENCE [LARGE SCALE GENOMIC DNA]</scope>
    <source>
        <strain evidence="7">Lindley</strain>
    </source>
</reference>
<organism evidence="7 8">
    <name type="scientific">Globodera pallida</name>
    <name type="common">Potato cyst nematode worm</name>
    <name type="synonym">Heterodera pallida</name>
    <dbReference type="NCBI Taxonomy" id="36090"/>
    <lineage>
        <taxon>Eukaryota</taxon>
        <taxon>Metazoa</taxon>
        <taxon>Ecdysozoa</taxon>
        <taxon>Nematoda</taxon>
        <taxon>Chromadorea</taxon>
        <taxon>Rhabditida</taxon>
        <taxon>Tylenchina</taxon>
        <taxon>Tylenchomorpha</taxon>
        <taxon>Tylenchoidea</taxon>
        <taxon>Heteroderidae</taxon>
        <taxon>Heteroderinae</taxon>
        <taxon>Globodera</taxon>
    </lineage>
</organism>
<evidence type="ECO:0000256" key="2">
    <source>
        <dbReference type="ARBA" id="ARBA00022692"/>
    </source>
</evidence>
<evidence type="ECO:0000256" key="1">
    <source>
        <dbReference type="ARBA" id="ARBA00004141"/>
    </source>
</evidence>